<feature type="transmembrane region" description="Helical" evidence="9">
    <location>
        <begin position="169"/>
        <end position="195"/>
    </location>
</feature>
<evidence type="ECO:0000256" key="7">
    <source>
        <dbReference type="ARBA" id="ARBA00023136"/>
    </source>
</evidence>
<keyword evidence="11" id="KW-1185">Reference proteome</keyword>
<keyword evidence="6 9" id="KW-1133">Transmembrane helix</keyword>
<comment type="caution">
    <text evidence="10">The sequence shown here is derived from an EMBL/GenBank/DDBJ whole genome shotgun (WGS) entry which is preliminary data.</text>
</comment>
<evidence type="ECO:0000256" key="6">
    <source>
        <dbReference type="ARBA" id="ARBA00022989"/>
    </source>
</evidence>
<feature type="transmembrane region" description="Helical" evidence="9">
    <location>
        <begin position="32"/>
        <end position="60"/>
    </location>
</feature>
<keyword evidence="7 9" id="KW-0472">Membrane</keyword>
<evidence type="ECO:0000256" key="1">
    <source>
        <dbReference type="ARBA" id="ARBA00004141"/>
    </source>
</evidence>
<evidence type="ECO:0000313" key="11">
    <source>
        <dbReference type="Proteomes" id="UP001596483"/>
    </source>
</evidence>
<dbReference type="Pfam" id="PF00939">
    <property type="entry name" value="Na_sulph_symp"/>
    <property type="match status" value="1"/>
</dbReference>
<evidence type="ECO:0000256" key="8">
    <source>
        <dbReference type="ARBA" id="ARBA00031174"/>
    </source>
</evidence>
<dbReference type="PANTHER" id="PTHR10283:SF82">
    <property type="entry name" value="SOLUTE CARRIER FAMILY 13 MEMBER 2"/>
    <property type="match status" value="1"/>
</dbReference>
<comment type="similarity">
    <text evidence="2">Belongs to the SLC13A/DASS transporter (TC 2.A.47) family. NADC subfamily.</text>
</comment>
<name>A0ABW2NC34_9BACL</name>
<dbReference type="InterPro" id="IPR001898">
    <property type="entry name" value="SLC13A/DASS"/>
</dbReference>
<feature type="transmembrane region" description="Helical" evidence="9">
    <location>
        <begin position="315"/>
        <end position="334"/>
    </location>
</feature>
<feature type="transmembrane region" description="Helical" evidence="9">
    <location>
        <begin position="367"/>
        <end position="385"/>
    </location>
</feature>
<organism evidence="10 11">
    <name type="scientific">Bhargavaea changchunensis</name>
    <dbReference type="NCBI Taxonomy" id="2134037"/>
    <lineage>
        <taxon>Bacteria</taxon>
        <taxon>Bacillati</taxon>
        <taxon>Bacillota</taxon>
        <taxon>Bacilli</taxon>
        <taxon>Bacillales</taxon>
        <taxon>Caryophanaceae</taxon>
        <taxon>Bhargavaea</taxon>
    </lineage>
</organism>
<feature type="transmembrane region" description="Helical" evidence="9">
    <location>
        <begin position="397"/>
        <end position="420"/>
    </location>
</feature>
<comment type="subcellular location">
    <subcellularLocation>
        <location evidence="1">Membrane</location>
        <topology evidence="1">Multi-pass membrane protein</topology>
    </subcellularLocation>
</comment>
<keyword evidence="5" id="KW-0813">Transport</keyword>
<proteinExistence type="inferred from homology"/>
<keyword evidence="5" id="KW-0769">Symport</keyword>
<evidence type="ECO:0000256" key="4">
    <source>
        <dbReference type="ARBA" id="ARBA00022692"/>
    </source>
</evidence>
<evidence type="ECO:0000256" key="5">
    <source>
        <dbReference type="ARBA" id="ARBA00022847"/>
    </source>
</evidence>
<evidence type="ECO:0000313" key="10">
    <source>
        <dbReference type="EMBL" id="MFC7364014.1"/>
    </source>
</evidence>
<dbReference type="EMBL" id="JBHTCT010000005">
    <property type="protein sequence ID" value="MFC7364014.1"/>
    <property type="molecule type" value="Genomic_DNA"/>
</dbReference>
<feature type="transmembrane region" description="Helical" evidence="9">
    <location>
        <begin position="72"/>
        <end position="94"/>
    </location>
</feature>
<protein>
    <recommendedName>
        <fullName evidence="3">Sodium-dependent dicarboxylate transporter SdcS</fullName>
    </recommendedName>
    <alternativeName>
        <fullName evidence="8">Na(+)/dicarboxylate symporter</fullName>
    </alternativeName>
</protein>
<dbReference type="PANTHER" id="PTHR10283">
    <property type="entry name" value="SOLUTE CARRIER FAMILY 13 MEMBER"/>
    <property type="match status" value="1"/>
</dbReference>
<evidence type="ECO:0000256" key="3">
    <source>
        <dbReference type="ARBA" id="ARBA00020150"/>
    </source>
</evidence>
<feature type="transmembrane region" description="Helical" evidence="9">
    <location>
        <begin position="284"/>
        <end position="303"/>
    </location>
</feature>
<feature type="transmembrane region" description="Helical" evidence="9">
    <location>
        <begin position="432"/>
        <end position="454"/>
    </location>
</feature>
<evidence type="ECO:0000256" key="2">
    <source>
        <dbReference type="ARBA" id="ARBA00006772"/>
    </source>
</evidence>
<dbReference type="Proteomes" id="UP001596483">
    <property type="component" value="Unassembled WGS sequence"/>
</dbReference>
<reference evidence="11" key="1">
    <citation type="journal article" date="2019" name="Int. J. Syst. Evol. Microbiol.">
        <title>The Global Catalogue of Microorganisms (GCM) 10K type strain sequencing project: providing services to taxonomists for standard genome sequencing and annotation.</title>
        <authorList>
            <consortium name="The Broad Institute Genomics Platform"/>
            <consortium name="The Broad Institute Genome Sequencing Center for Infectious Disease"/>
            <person name="Wu L."/>
            <person name="Ma J."/>
        </authorList>
    </citation>
    <scope>NUCLEOTIDE SEQUENCE [LARGE SCALE GENOMIC DNA]</scope>
    <source>
        <strain evidence="11">JCM 4738</strain>
    </source>
</reference>
<evidence type="ECO:0000256" key="9">
    <source>
        <dbReference type="SAM" id="Phobius"/>
    </source>
</evidence>
<feature type="transmembrane region" description="Helical" evidence="9">
    <location>
        <begin position="7"/>
        <end position="26"/>
    </location>
</feature>
<feature type="transmembrane region" description="Helical" evidence="9">
    <location>
        <begin position="114"/>
        <end position="132"/>
    </location>
</feature>
<gene>
    <name evidence="10" type="ORF">ACFQQH_02405</name>
</gene>
<sequence length="455" mass="50619">MKTRKTSLFILALLFYVVFIPDYAPFPAELKALVVLVIVQILWIGRVFPLALSALNLILILSLHFFSYEKTLSYFASPIVWLMFSTFFLSGAFISTGLAARVSLFVLGWSRGSSRLLILISFVLTAILSVVLPSNVGKASLAASVYNSILKSMDPIADMRNTSKSMFIGLTYIVPISGALVATGASSTIYAFGLIEKQGASFDYLSWLWAFSLPVLLFLFLLWILAMVLFPPEKVDRRKLMEIIDRKAAEKGRLTSREWKMMIIISLTLVLWVAQPLHGVSIPLVGLLGAVLTLLPAIGVWDWEEARTRIDWDMMLFFAATIMVSQMLIETGTLQLVSDLLVNLLGGQSKLLIFILMVLLTMLLRLIFVNILGLLTIMLPLAITVGQSLPGDTAMGVAMAVFLASIPGFLFIIQSPVHLISFSYQYFSERDLLKIGLPSMLIWTLLILFSALVWW</sequence>
<accession>A0ABW2NC34</accession>
<feature type="transmembrane region" description="Helical" evidence="9">
    <location>
        <begin position="261"/>
        <end position="278"/>
    </location>
</feature>
<keyword evidence="4 9" id="KW-0812">Transmembrane</keyword>
<feature type="transmembrane region" description="Helical" evidence="9">
    <location>
        <begin position="207"/>
        <end position="230"/>
    </location>
</feature>